<evidence type="ECO:0000313" key="20">
    <source>
        <dbReference type="EMBL" id="CAB4655557.1"/>
    </source>
</evidence>
<keyword evidence="16" id="KW-0456">Lyase</keyword>
<evidence type="ECO:0000256" key="1">
    <source>
        <dbReference type="ARBA" id="ARBA00001393"/>
    </source>
</evidence>
<dbReference type="InterPro" id="IPR030960">
    <property type="entry name" value="DHQS/DOIS_N"/>
</dbReference>
<evidence type="ECO:0000256" key="2">
    <source>
        <dbReference type="ARBA" id="ARBA00001911"/>
    </source>
</evidence>
<dbReference type="NCBIfam" id="TIGR01357">
    <property type="entry name" value="aroB"/>
    <property type="match status" value="1"/>
</dbReference>
<dbReference type="InterPro" id="IPR056179">
    <property type="entry name" value="DHQS_C"/>
</dbReference>
<dbReference type="Pfam" id="PF01761">
    <property type="entry name" value="DHQ_synthase"/>
    <property type="match status" value="1"/>
</dbReference>
<keyword evidence="10" id="KW-0028">Amino-acid biosynthesis</keyword>
<dbReference type="EC" id="4.2.3.4" evidence="7"/>
<dbReference type="PANTHER" id="PTHR43622:SF7">
    <property type="entry name" value="3-DEHYDROQUINATE SYNTHASE, CHLOROPLASTIC"/>
    <property type="match status" value="1"/>
</dbReference>
<dbReference type="GO" id="GO:0008652">
    <property type="term" value="P:amino acid biosynthetic process"/>
    <property type="evidence" value="ECO:0007669"/>
    <property type="project" value="UniProtKB-KW"/>
</dbReference>
<dbReference type="AlphaFoldDB" id="A0A6J6L0P8"/>
<dbReference type="Pfam" id="PF24621">
    <property type="entry name" value="DHQS_C"/>
    <property type="match status" value="1"/>
</dbReference>
<dbReference type="Gene3D" id="1.20.1090.10">
    <property type="entry name" value="Dehydroquinate synthase-like - alpha domain"/>
    <property type="match status" value="1"/>
</dbReference>
<keyword evidence="11" id="KW-0479">Metal-binding</keyword>
<name>A0A6J6L0P8_9ZZZZ</name>
<feature type="domain" description="3-dehydroquinate synthase N-terminal" evidence="18">
    <location>
        <begin position="60"/>
        <end position="171"/>
    </location>
</feature>
<dbReference type="InterPro" id="IPR030963">
    <property type="entry name" value="DHQ_synth_fam"/>
</dbReference>
<evidence type="ECO:0000256" key="15">
    <source>
        <dbReference type="ARBA" id="ARBA00023141"/>
    </source>
</evidence>
<evidence type="ECO:0000256" key="11">
    <source>
        <dbReference type="ARBA" id="ARBA00022723"/>
    </source>
</evidence>
<dbReference type="SUPFAM" id="SSF56796">
    <property type="entry name" value="Dehydroquinate synthase-like"/>
    <property type="match status" value="1"/>
</dbReference>
<evidence type="ECO:0000256" key="6">
    <source>
        <dbReference type="ARBA" id="ARBA00005412"/>
    </source>
</evidence>
<evidence type="ECO:0000256" key="4">
    <source>
        <dbReference type="ARBA" id="ARBA00004496"/>
    </source>
</evidence>
<reference evidence="20" key="1">
    <citation type="submission" date="2020-05" db="EMBL/GenBank/DDBJ databases">
        <authorList>
            <person name="Chiriac C."/>
            <person name="Salcher M."/>
            <person name="Ghai R."/>
            <person name="Kavagutti S V."/>
        </authorList>
    </citation>
    <scope>NUCLEOTIDE SEQUENCE</scope>
</reference>
<evidence type="ECO:0000256" key="13">
    <source>
        <dbReference type="ARBA" id="ARBA00022833"/>
    </source>
</evidence>
<sequence>MKSINVKAERSYDVLIDCDWRSQVIERAANRARVAVIHSQSMTKAVQLEADIDAEIFYFPLPDGEAAKSFETITSLWNWLGAAGFTRSDLIVGIGGGAITDVAGYAAASWLRGIDWVAVPTSVAGMVDAAVGGKTAINSDYGKNLIGAFHSPVGVLIDLSWLRTLSDRDFAAGMAEVIKCGFIADAKIINLLSGKSLSQLRADMPTTIALIEAAVQVKADVVSVDFRESFTREVLNYGHTLGHAVEIHSKYTMRHGEAISIGLVFAAELAQIKGHLSEQVVAMHREILSSLDLPVTYPRAAWSQLLPLLSLDKKARGRSLRFVALSAIGTTLRIEDAIESDLSSAYERISS</sequence>
<evidence type="ECO:0000256" key="12">
    <source>
        <dbReference type="ARBA" id="ARBA00022741"/>
    </source>
</evidence>
<dbReference type="InterPro" id="IPR050071">
    <property type="entry name" value="Dehydroquinate_synthase"/>
</dbReference>
<dbReference type="InterPro" id="IPR016037">
    <property type="entry name" value="DHQ_synth_AroB"/>
</dbReference>
<protein>
    <recommendedName>
        <fullName evidence="8">3-dehydroquinate synthase</fullName>
        <ecNumber evidence="7">4.2.3.4</ecNumber>
    </recommendedName>
</protein>
<comment type="cofactor">
    <cofactor evidence="2">
        <name>NAD(+)</name>
        <dbReference type="ChEBI" id="CHEBI:57540"/>
    </cofactor>
</comment>
<evidence type="ECO:0000259" key="19">
    <source>
        <dbReference type="Pfam" id="PF24621"/>
    </source>
</evidence>
<keyword evidence="9" id="KW-0963">Cytoplasm</keyword>
<evidence type="ECO:0000256" key="7">
    <source>
        <dbReference type="ARBA" id="ARBA00013031"/>
    </source>
</evidence>
<keyword evidence="17" id="KW-0170">Cobalt</keyword>
<evidence type="ECO:0000256" key="5">
    <source>
        <dbReference type="ARBA" id="ARBA00004661"/>
    </source>
</evidence>
<accession>A0A6J6L0P8</accession>
<comment type="subcellular location">
    <subcellularLocation>
        <location evidence="4">Cytoplasm</location>
    </subcellularLocation>
</comment>
<organism evidence="20">
    <name type="scientific">freshwater metagenome</name>
    <dbReference type="NCBI Taxonomy" id="449393"/>
    <lineage>
        <taxon>unclassified sequences</taxon>
        <taxon>metagenomes</taxon>
        <taxon>ecological metagenomes</taxon>
    </lineage>
</organism>
<dbReference type="EMBL" id="CAEZWP010000012">
    <property type="protein sequence ID" value="CAB4655557.1"/>
    <property type="molecule type" value="Genomic_DNA"/>
</dbReference>
<dbReference type="GO" id="GO:0000166">
    <property type="term" value="F:nucleotide binding"/>
    <property type="evidence" value="ECO:0007669"/>
    <property type="project" value="UniProtKB-KW"/>
</dbReference>
<evidence type="ECO:0000256" key="17">
    <source>
        <dbReference type="ARBA" id="ARBA00023285"/>
    </source>
</evidence>
<evidence type="ECO:0000256" key="8">
    <source>
        <dbReference type="ARBA" id="ARBA00017684"/>
    </source>
</evidence>
<keyword evidence="13" id="KW-0862">Zinc</keyword>
<evidence type="ECO:0000256" key="16">
    <source>
        <dbReference type="ARBA" id="ARBA00023239"/>
    </source>
</evidence>
<dbReference type="PIRSF" id="PIRSF001455">
    <property type="entry name" value="DHQ_synth"/>
    <property type="match status" value="1"/>
</dbReference>
<evidence type="ECO:0000256" key="3">
    <source>
        <dbReference type="ARBA" id="ARBA00001941"/>
    </source>
</evidence>
<evidence type="ECO:0000256" key="10">
    <source>
        <dbReference type="ARBA" id="ARBA00022605"/>
    </source>
</evidence>
<dbReference type="Gene3D" id="3.40.50.1970">
    <property type="match status" value="1"/>
</dbReference>
<keyword evidence="12" id="KW-0547">Nucleotide-binding</keyword>
<dbReference type="GO" id="GO:0005737">
    <property type="term" value="C:cytoplasm"/>
    <property type="evidence" value="ECO:0007669"/>
    <property type="project" value="UniProtKB-SubCell"/>
</dbReference>
<dbReference type="GO" id="GO:0046872">
    <property type="term" value="F:metal ion binding"/>
    <property type="evidence" value="ECO:0007669"/>
    <property type="project" value="UniProtKB-KW"/>
</dbReference>
<comment type="similarity">
    <text evidence="6">Belongs to the sugar phosphate cyclases superfamily. Dehydroquinate synthase family.</text>
</comment>
<dbReference type="GO" id="GO:0003856">
    <property type="term" value="F:3-dehydroquinate synthase activity"/>
    <property type="evidence" value="ECO:0007669"/>
    <property type="project" value="UniProtKB-EC"/>
</dbReference>
<gene>
    <name evidence="20" type="ORF">UFOPK2265_00432</name>
</gene>
<keyword evidence="14" id="KW-0520">NAD</keyword>
<evidence type="ECO:0000256" key="9">
    <source>
        <dbReference type="ARBA" id="ARBA00022490"/>
    </source>
</evidence>
<dbReference type="CDD" id="cd08195">
    <property type="entry name" value="DHQS"/>
    <property type="match status" value="1"/>
</dbReference>
<feature type="domain" description="3-dehydroquinate synthase C-terminal" evidence="19">
    <location>
        <begin position="173"/>
        <end position="315"/>
    </location>
</feature>
<evidence type="ECO:0000259" key="18">
    <source>
        <dbReference type="Pfam" id="PF01761"/>
    </source>
</evidence>
<comment type="catalytic activity">
    <reaction evidence="1">
        <text>7-phospho-2-dehydro-3-deoxy-D-arabino-heptonate = 3-dehydroquinate + phosphate</text>
        <dbReference type="Rhea" id="RHEA:21968"/>
        <dbReference type="ChEBI" id="CHEBI:32364"/>
        <dbReference type="ChEBI" id="CHEBI:43474"/>
        <dbReference type="ChEBI" id="CHEBI:58394"/>
        <dbReference type="EC" id="4.2.3.4"/>
    </reaction>
</comment>
<dbReference type="GO" id="GO:0009073">
    <property type="term" value="P:aromatic amino acid family biosynthetic process"/>
    <property type="evidence" value="ECO:0007669"/>
    <property type="project" value="UniProtKB-KW"/>
</dbReference>
<keyword evidence="15" id="KW-0057">Aromatic amino acid biosynthesis</keyword>
<proteinExistence type="inferred from homology"/>
<evidence type="ECO:0000256" key="14">
    <source>
        <dbReference type="ARBA" id="ARBA00023027"/>
    </source>
</evidence>
<comment type="pathway">
    <text evidence="5">Metabolic intermediate biosynthesis; chorismate biosynthesis; chorismate from D-erythrose 4-phosphate and phosphoenolpyruvate: step 2/7.</text>
</comment>
<dbReference type="PANTHER" id="PTHR43622">
    <property type="entry name" value="3-DEHYDROQUINATE SYNTHASE"/>
    <property type="match status" value="1"/>
</dbReference>
<comment type="cofactor">
    <cofactor evidence="3">
        <name>Co(2+)</name>
        <dbReference type="ChEBI" id="CHEBI:48828"/>
    </cofactor>
</comment>